<feature type="region of interest" description="Disordered" evidence="1">
    <location>
        <begin position="77"/>
        <end position="106"/>
    </location>
</feature>
<evidence type="ECO:0000313" key="3">
    <source>
        <dbReference type="EMBL" id="KKP29549.1"/>
    </source>
</evidence>
<dbReference type="AlphaFoldDB" id="A0A0F9YD07"/>
<sequence length="106" mass="11201">MKPKRTISAYILLVGILGLSVIGGVVAYGIYASLVKTQITTDQAALIKPLDGEIDTNLLNNLETRRKFSATELAVEITPTPTPSEQGSQGTSVIPEEASQAATTNQ</sequence>
<dbReference type="EMBL" id="LBOG01000012">
    <property type="protein sequence ID" value="KKP29549.1"/>
    <property type="molecule type" value="Genomic_DNA"/>
</dbReference>
<keyword evidence="2" id="KW-0472">Membrane</keyword>
<evidence type="ECO:0000256" key="1">
    <source>
        <dbReference type="SAM" id="MobiDB-lite"/>
    </source>
</evidence>
<name>A0A0F9YD07_9BACT</name>
<reference evidence="3 4" key="1">
    <citation type="journal article" date="2015" name="Nature">
        <title>rRNA introns, odd ribosomes, and small enigmatic genomes across a large radiation of phyla.</title>
        <authorList>
            <person name="Brown C.T."/>
            <person name="Hug L.A."/>
            <person name="Thomas B.C."/>
            <person name="Sharon I."/>
            <person name="Castelle C.J."/>
            <person name="Singh A."/>
            <person name="Wilkins M.J."/>
            <person name="Williams K.H."/>
            <person name="Banfield J.F."/>
        </authorList>
    </citation>
    <scope>NUCLEOTIDE SEQUENCE [LARGE SCALE GENOMIC DNA]</scope>
</reference>
<feature type="transmembrane region" description="Helical" evidence="2">
    <location>
        <begin position="7"/>
        <end position="31"/>
    </location>
</feature>
<accession>A0A0F9YD07</accession>
<gene>
    <name evidence="3" type="ORF">UR19_C0012G0004</name>
</gene>
<keyword evidence="2" id="KW-0812">Transmembrane</keyword>
<organism evidence="3 4">
    <name type="scientific">Candidatus Nomurabacteria bacterium GW2011_GWF1_31_48</name>
    <dbReference type="NCBI Taxonomy" id="1618767"/>
    <lineage>
        <taxon>Bacteria</taxon>
        <taxon>Candidatus Nomuraibacteriota</taxon>
    </lineage>
</organism>
<feature type="compositionally biased region" description="Polar residues" evidence="1">
    <location>
        <begin position="83"/>
        <end position="92"/>
    </location>
</feature>
<dbReference type="Proteomes" id="UP000034934">
    <property type="component" value="Unassembled WGS sequence"/>
</dbReference>
<evidence type="ECO:0000313" key="4">
    <source>
        <dbReference type="Proteomes" id="UP000034934"/>
    </source>
</evidence>
<proteinExistence type="predicted"/>
<protein>
    <submittedName>
        <fullName evidence="3">Uncharacterized protein</fullName>
    </submittedName>
</protein>
<comment type="caution">
    <text evidence="3">The sequence shown here is derived from an EMBL/GenBank/DDBJ whole genome shotgun (WGS) entry which is preliminary data.</text>
</comment>
<keyword evidence="2" id="KW-1133">Transmembrane helix</keyword>
<evidence type="ECO:0000256" key="2">
    <source>
        <dbReference type="SAM" id="Phobius"/>
    </source>
</evidence>